<dbReference type="PANTHER" id="PTHR28585:SF1">
    <property type="entry name" value="TUBEROINFUNDIBULAR PEPTIDE OF 39 RESIDUES"/>
    <property type="match status" value="1"/>
</dbReference>
<dbReference type="Pfam" id="PF14980">
    <property type="entry name" value="TIP39"/>
    <property type="match status" value="1"/>
</dbReference>
<feature type="transmembrane region" description="Helical" evidence="9">
    <location>
        <begin position="33"/>
        <end position="55"/>
    </location>
</feature>
<evidence type="ECO:0000256" key="8">
    <source>
        <dbReference type="ARBA" id="ARBA00030147"/>
    </source>
</evidence>
<keyword evidence="6" id="KW-0732">Signal</keyword>
<dbReference type="EMBL" id="BEZZ01001521">
    <property type="protein sequence ID" value="GCC19217.1"/>
    <property type="molecule type" value="Genomic_DNA"/>
</dbReference>
<proteinExistence type="inferred from homology"/>
<name>A0A401RM03_CHIPU</name>
<evidence type="ECO:0000256" key="7">
    <source>
        <dbReference type="ARBA" id="ARBA00023320"/>
    </source>
</evidence>
<evidence type="ECO:0000256" key="3">
    <source>
        <dbReference type="ARBA" id="ARBA00021831"/>
    </source>
</evidence>
<protein>
    <recommendedName>
        <fullName evidence="3">Tuberoinfundibular peptide of 39 residues</fullName>
    </recommendedName>
    <alternativeName>
        <fullName evidence="8">Parathyroid hormone 2</fullName>
    </alternativeName>
</protein>
<dbReference type="GO" id="GO:0007218">
    <property type="term" value="P:neuropeptide signaling pathway"/>
    <property type="evidence" value="ECO:0007669"/>
    <property type="project" value="UniProtKB-KW"/>
</dbReference>
<dbReference type="STRING" id="137246.A0A401RM03"/>
<keyword evidence="9" id="KW-0812">Transmembrane</keyword>
<dbReference type="OrthoDB" id="9940245at2759"/>
<sequence length="179" mass="20162">MAILSAVKREEEDLIRLHHQENTDMEPPANCRALLLGLILSYVLAPCLGTVPPLLKHTQSSLSRSWKTGNLPAPRGVEQVENILQLLPVLRQPGRFPLYFKNHDGQPNTEPADSTGLTSITLGKSWSSDWLEPSTNEEVKRSFVVADDVAFREKSKLLTAMQRQKWLNAVMRQLVINKK</sequence>
<keyword evidence="11" id="KW-1185">Reference proteome</keyword>
<evidence type="ECO:0000256" key="1">
    <source>
        <dbReference type="ARBA" id="ARBA00004613"/>
    </source>
</evidence>
<dbReference type="PANTHER" id="PTHR28585">
    <property type="entry name" value="TUBEROINFUNDIBULAR PEPTIDE OF 39 RESIDUES"/>
    <property type="match status" value="1"/>
</dbReference>
<gene>
    <name evidence="10" type="ORF">chiPu_0018271</name>
</gene>
<comment type="subcellular location">
    <subcellularLocation>
        <location evidence="1">Secreted</location>
    </subcellularLocation>
</comment>
<dbReference type="InterPro" id="IPR029396">
    <property type="entry name" value="TIP39"/>
</dbReference>
<organism evidence="10 11">
    <name type="scientific">Chiloscyllium punctatum</name>
    <name type="common">Brownbanded bambooshark</name>
    <name type="synonym">Hemiscyllium punctatum</name>
    <dbReference type="NCBI Taxonomy" id="137246"/>
    <lineage>
        <taxon>Eukaryota</taxon>
        <taxon>Metazoa</taxon>
        <taxon>Chordata</taxon>
        <taxon>Craniata</taxon>
        <taxon>Vertebrata</taxon>
        <taxon>Chondrichthyes</taxon>
        <taxon>Elasmobranchii</taxon>
        <taxon>Galeomorphii</taxon>
        <taxon>Galeoidea</taxon>
        <taxon>Orectolobiformes</taxon>
        <taxon>Hemiscylliidae</taxon>
        <taxon>Chiloscyllium</taxon>
    </lineage>
</organism>
<evidence type="ECO:0000256" key="5">
    <source>
        <dbReference type="ARBA" id="ARBA00022685"/>
    </source>
</evidence>
<evidence type="ECO:0000256" key="2">
    <source>
        <dbReference type="ARBA" id="ARBA00006307"/>
    </source>
</evidence>
<evidence type="ECO:0000313" key="11">
    <source>
        <dbReference type="Proteomes" id="UP000287033"/>
    </source>
</evidence>
<keyword evidence="5" id="KW-0165">Cleavage on pair of basic residues</keyword>
<keyword evidence="9" id="KW-0472">Membrane</keyword>
<reference evidence="10 11" key="1">
    <citation type="journal article" date="2018" name="Nat. Ecol. Evol.">
        <title>Shark genomes provide insights into elasmobranch evolution and the origin of vertebrates.</title>
        <authorList>
            <person name="Hara Y"/>
            <person name="Yamaguchi K"/>
            <person name="Onimaru K"/>
            <person name="Kadota M"/>
            <person name="Koyanagi M"/>
            <person name="Keeley SD"/>
            <person name="Tatsumi K"/>
            <person name="Tanaka K"/>
            <person name="Motone F"/>
            <person name="Kageyama Y"/>
            <person name="Nozu R"/>
            <person name="Adachi N"/>
            <person name="Nishimura O"/>
            <person name="Nakagawa R"/>
            <person name="Tanegashima C"/>
            <person name="Kiyatake I"/>
            <person name="Matsumoto R"/>
            <person name="Murakumo K"/>
            <person name="Nishida K"/>
            <person name="Terakita A"/>
            <person name="Kuratani S"/>
            <person name="Sato K"/>
            <person name="Hyodo S Kuraku.S."/>
        </authorList>
    </citation>
    <scope>NUCLEOTIDE SEQUENCE [LARGE SCALE GENOMIC DNA]</scope>
</reference>
<dbReference type="Proteomes" id="UP000287033">
    <property type="component" value="Unassembled WGS sequence"/>
</dbReference>
<comment type="similarity">
    <text evidence="2">Belongs to the parathyroid hormone family.</text>
</comment>
<evidence type="ECO:0000256" key="9">
    <source>
        <dbReference type="SAM" id="Phobius"/>
    </source>
</evidence>
<dbReference type="AlphaFoldDB" id="A0A401RM03"/>
<accession>A0A401RM03</accession>
<evidence type="ECO:0000313" key="10">
    <source>
        <dbReference type="EMBL" id="GCC19217.1"/>
    </source>
</evidence>
<evidence type="ECO:0000256" key="6">
    <source>
        <dbReference type="ARBA" id="ARBA00022729"/>
    </source>
</evidence>
<keyword evidence="9" id="KW-1133">Transmembrane helix</keyword>
<dbReference type="GO" id="GO:0005576">
    <property type="term" value="C:extracellular region"/>
    <property type="evidence" value="ECO:0007669"/>
    <property type="project" value="UniProtKB-SubCell"/>
</dbReference>
<keyword evidence="7" id="KW-0527">Neuropeptide</keyword>
<keyword evidence="4" id="KW-0964">Secreted</keyword>
<comment type="caution">
    <text evidence="10">The sequence shown here is derived from an EMBL/GenBank/DDBJ whole genome shotgun (WGS) entry which is preliminary data.</text>
</comment>
<evidence type="ECO:0000256" key="4">
    <source>
        <dbReference type="ARBA" id="ARBA00022525"/>
    </source>
</evidence>